<dbReference type="InterPro" id="IPR014729">
    <property type="entry name" value="Rossmann-like_a/b/a_fold"/>
</dbReference>
<dbReference type="Proteomes" id="UP000749559">
    <property type="component" value="Unassembled WGS sequence"/>
</dbReference>
<accession>A0A8J1TYT5</accession>
<dbReference type="SUPFAM" id="SSF52402">
    <property type="entry name" value="Adenine nucleotide alpha hydrolases-like"/>
    <property type="match status" value="1"/>
</dbReference>
<dbReference type="PRINTS" id="PR01438">
    <property type="entry name" value="UNVRSLSTRESS"/>
</dbReference>
<evidence type="ECO:0000313" key="2">
    <source>
        <dbReference type="Proteomes" id="UP000749559"/>
    </source>
</evidence>
<name>A0A8J1TYT5_OWEFU</name>
<dbReference type="AlphaFoldDB" id="A0A8J1TYT5"/>
<gene>
    <name evidence="1" type="ORF">OFUS_LOCUS6450</name>
</gene>
<protein>
    <submittedName>
        <fullName evidence="1">Uncharacterized protein</fullName>
    </submittedName>
</protein>
<dbReference type="EMBL" id="CAIIXF020000003">
    <property type="protein sequence ID" value="CAH1779662.1"/>
    <property type="molecule type" value="Genomic_DNA"/>
</dbReference>
<dbReference type="Gene3D" id="3.40.50.620">
    <property type="entry name" value="HUPs"/>
    <property type="match status" value="1"/>
</dbReference>
<evidence type="ECO:0000313" key="1">
    <source>
        <dbReference type="EMBL" id="CAH1779662.1"/>
    </source>
</evidence>
<organism evidence="1 2">
    <name type="scientific">Owenia fusiformis</name>
    <name type="common">Polychaete worm</name>
    <dbReference type="NCBI Taxonomy" id="6347"/>
    <lineage>
        <taxon>Eukaryota</taxon>
        <taxon>Metazoa</taxon>
        <taxon>Spiralia</taxon>
        <taxon>Lophotrochozoa</taxon>
        <taxon>Annelida</taxon>
        <taxon>Polychaeta</taxon>
        <taxon>Sedentaria</taxon>
        <taxon>Canalipalpata</taxon>
        <taxon>Sabellida</taxon>
        <taxon>Oweniida</taxon>
        <taxon>Oweniidae</taxon>
        <taxon>Owenia</taxon>
    </lineage>
</organism>
<keyword evidence="2" id="KW-1185">Reference proteome</keyword>
<comment type="caution">
    <text evidence="1">The sequence shown here is derived from an EMBL/GenBank/DDBJ whole genome shotgun (WGS) entry which is preliminary data.</text>
</comment>
<sequence>SNQKIRSSKNSRYFCSLHYIMFSKKKKEDDPAVLHPSQNDDSRVVVIPIDESQHAETAFDWYLKNQRKPNDKVKLVHCAELEQPSGAYYPDYAVPPEAWQDQIEKSKDRVHKLMEKYEKKMKDSKVSGSVYSEMGRAGECVCKVADKSNANLIIMGSRGLGMVRRTVMGSCSEYVLHHSKVPVTIIPKEDPNKYI</sequence>
<dbReference type="PANTHER" id="PTHR46989:SF3">
    <property type="entry name" value="USPA DOMAIN-CONTAINING PROTEIN"/>
    <property type="match status" value="1"/>
</dbReference>
<dbReference type="Pfam" id="PF00582">
    <property type="entry name" value="Usp"/>
    <property type="match status" value="1"/>
</dbReference>
<reference evidence="1" key="1">
    <citation type="submission" date="2022-03" db="EMBL/GenBank/DDBJ databases">
        <authorList>
            <person name="Martin C."/>
        </authorList>
    </citation>
    <scope>NUCLEOTIDE SEQUENCE</scope>
</reference>
<dbReference type="CDD" id="cd23659">
    <property type="entry name" value="USP_At3g01520-like"/>
    <property type="match status" value="1"/>
</dbReference>
<dbReference type="InterPro" id="IPR006016">
    <property type="entry name" value="UspA"/>
</dbReference>
<dbReference type="InterPro" id="IPR006015">
    <property type="entry name" value="Universal_stress_UspA"/>
</dbReference>
<proteinExistence type="predicted"/>
<dbReference type="OrthoDB" id="843225at2759"/>
<feature type="non-terminal residue" evidence="1">
    <location>
        <position position="1"/>
    </location>
</feature>
<dbReference type="PANTHER" id="PTHR46989">
    <property type="entry name" value="USP DOMAIN-CONTAINING PROTEIN"/>
    <property type="match status" value="1"/>
</dbReference>